<reference evidence="2" key="1">
    <citation type="submission" date="2022-12" db="EMBL/GenBank/DDBJ databases">
        <authorList>
            <person name="Petersen C."/>
        </authorList>
    </citation>
    <scope>NUCLEOTIDE SEQUENCE</scope>
    <source>
        <strain evidence="2">IBT 30728</strain>
    </source>
</reference>
<name>A0A9X0C0S1_9EURO</name>
<comment type="caution">
    <text evidence="2">The sequence shown here is derived from an EMBL/GenBank/DDBJ whole genome shotgun (WGS) entry which is preliminary data.</text>
</comment>
<dbReference type="GeneID" id="81621882"/>
<sequence>MAFECEGGVYTVTVVDDTGDGPEKAKSWRREGGEKRREKERVEKTPEVRITTGGASQLG</sequence>
<protein>
    <submittedName>
        <fullName evidence="2">Uncharacterized protein</fullName>
    </submittedName>
</protein>
<organism evidence="2 3">
    <name type="scientific">Penicillium diatomitis</name>
    <dbReference type="NCBI Taxonomy" id="2819901"/>
    <lineage>
        <taxon>Eukaryota</taxon>
        <taxon>Fungi</taxon>
        <taxon>Dikarya</taxon>
        <taxon>Ascomycota</taxon>
        <taxon>Pezizomycotina</taxon>
        <taxon>Eurotiomycetes</taxon>
        <taxon>Eurotiomycetidae</taxon>
        <taxon>Eurotiales</taxon>
        <taxon>Aspergillaceae</taxon>
        <taxon>Penicillium</taxon>
    </lineage>
</organism>
<dbReference type="EMBL" id="JAPWDQ010000002">
    <property type="protein sequence ID" value="KAJ5493284.1"/>
    <property type="molecule type" value="Genomic_DNA"/>
</dbReference>
<accession>A0A9X0C0S1</accession>
<evidence type="ECO:0000256" key="1">
    <source>
        <dbReference type="SAM" id="MobiDB-lite"/>
    </source>
</evidence>
<dbReference type="Proteomes" id="UP001148312">
    <property type="component" value="Unassembled WGS sequence"/>
</dbReference>
<keyword evidence="3" id="KW-1185">Reference proteome</keyword>
<proteinExistence type="predicted"/>
<evidence type="ECO:0000313" key="2">
    <source>
        <dbReference type="EMBL" id="KAJ5493284.1"/>
    </source>
</evidence>
<dbReference type="RefSeq" id="XP_056793664.1">
    <property type="nucleotide sequence ID" value="XM_056931633.1"/>
</dbReference>
<gene>
    <name evidence="2" type="ORF">N7539_002030</name>
</gene>
<feature type="region of interest" description="Disordered" evidence="1">
    <location>
        <begin position="14"/>
        <end position="59"/>
    </location>
</feature>
<dbReference type="AlphaFoldDB" id="A0A9X0C0S1"/>
<reference evidence="2" key="2">
    <citation type="journal article" date="2023" name="IMA Fungus">
        <title>Comparative genomic study of the Penicillium genus elucidates a diverse pangenome and 15 lateral gene transfer events.</title>
        <authorList>
            <person name="Petersen C."/>
            <person name="Sorensen T."/>
            <person name="Nielsen M.R."/>
            <person name="Sondergaard T.E."/>
            <person name="Sorensen J.L."/>
            <person name="Fitzpatrick D.A."/>
            <person name="Frisvad J.C."/>
            <person name="Nielsen K.L."/>
        </authorList>
    </citation>
    <scope>NUCLEOTIDE SEQUENCE</scope>
    <source>
        <strain evidence="2">IBT 30728</strain>
    </source>
</reference>
<evidence type="ECO:0000313" key="3">
    <source>
        <dbReference type="Proteomes" id="UP001148312"/>
    </source>
</evidence>
<feature type="compositionally biased region" description="Basic and acidic residues" evidence="1">
    <location>
        <begin position="21"/>
        <end position="47"/>
    </location>
</feature>